<dbReference type="AlphaFoldDB" id="A0A1Y1VRS2"/>
<dbReference type="PANTHER" id="PTHR24198:SF165">
    <property type="entry name" value="ANKYRIN REPEAT-CONTAINING PROTEIN-RELATED"/>
    <property type="match status" value="1"/>
</dbReference>
<name>A0A1Y1VRS2_9FUNG</name>
<dbReference type="PANTHER" id="PTHR24198">
    <property type="entry name" value="ANKYRIN REPEAT AND PROTEIN KINASE DOMAIN-CONTAINING PROTEIN"/>
    <property type="match status" value="1"/>
</dbReference>
<feature type="repeat" description="ANK" evidence="3">
    <location>
        <begin position="440"/>
        <end position="473"/>
    </location>
</feature>
<gene>
    <name evidence="4" type="ORF">BCR32DRAFT_273344</name>
</gene>
<sequence>MDFKTFENVFTSNLNNKSNYCFNLLDNNKKLIEEHLGKDGNEEEINRFVNKINALVLKTKNNFSYINKILNHPLFETIYSSFRNSDILIKACKAGSKSAIKWLLTMNINNLVQDDDGMTALMYAAKDSNLIFVIKHFILNENCLNVVDKNGENVLFHALNNSNALIELVKSKVNINQVNNKHESALLYCCKNELYIQFALLLTNPKIDPNLIDNNNKTVAMYLAEKGRFLELRALAKRNCNFNFINVNLESVLSLLIKKMYGLDENPYNINDDDSIKKMYYNYFRTLTTLIDLNCDFNIPVDDEENTAIMVFIIVKDFTTLEYVLRKSKNINLSKMNKNGENASSLYIKCNNQYICPLLTENPTFDYHYIDRNNNNTILMLTSMNRPSLVYKVIQSNIFSVDEVNNNKENALILAVKTKNLKSVEELLKYHININHQDYLGNTALYYAVELNNLSLIKQLMYDSNININIKNNEGKSALDLANEIGNNSIIHILNDPSSASLYSSSSSLSSSSSSPLPSYNYLNGYQDQFIRIRQRVAGTNSLTTNNNNSNNEKSIKSIKNKNLIKDKYEEIEEYLYPWISTDYSKFTITKNYRLAAKNVYYKEIFDPEQLLKSKHTSNKSYDDEGNMVLSWLGIQASSEILGMIIGALI</sequence>
<dbReference type="InterPro" id="IPR036770">
    <property type="entry name" value="Ankyrin_rpt-contain_sf"/>
</dbReference>
<proteinExistence type="predicted"/>
<dbReference type="STRING" id="1754192.A0A1Y1VRS2"/>
<keyword evidence="5" id="KW-1185">Reference proteome</keyword>
<dbReference type="Pfam" id="PF12796">
    <property type="entry name" value="Ank_2"/>
    <property type="match status" value="2"/>
</dbReference>
<reference evidence="4 5" key="1">
    <citation type="submission" date="2016-08" db="EMBL/GenBank/DDBJ databases">
        <title>A Parts List for Fungal Cellulosomes Revealed by Comparative Genomics.</title>
        <authorList>
            <consortium name="DOE Joint Genome Institute"/>
            <person name="Haitjema C.H."/>
            <person name="Gilmore S.P."/>
            <person name="Henske J.K."/>
            <person name="Solomon K.V."/>
            <person name="De Groot R."/>
            <person name="Kuo A."/>
            <person name="Mondo S.J."/>
            <person name="Salamov A.A."/>
            <person name="Labutti K."/>
            <person name="Zhao Z."/>
            <person name="Chiniquy J."/>
            <person name="Barry K."/>
            <person name="Brewer H.M."/>
            <person name="Purvine S.O."/>
            <person name="Wright A.T."/>
            <person name="Boxma B."/>
            <person name="Van Alen T."/>
            <person name="Hackstein J.H."/>
            <person name="Baker S.E."/>
            <person name="Grigoriev I.V."/>
            <person name="O'Malley M.A."/>
        </authorList>
    </citation>
    <scope>NUCLEOTIDE SEQUENCE [LARGE SCALE GENOMIC DNA]</scope>
    <source>
        <strain evidence="4 5">S4</strain>
    </source>
</reference>
<evidence type="ECO:0000256" key="2">
    <source>
        <dbReference type="ARBA" id="ARBA00023043"/>
    </source>
</evidence>
<dbReference type="Proteomes" id="UP000193944">
    <property type="component" value="Unassembled WGS sequence"/>
</dbReference>
<dbReference type="PROSITE" id="PS50088">
    <property type="entry name" value="ANK_REPEAT"/>
    <property type="match status" value="1"/>
</dbReference>
<dbReference type="SUPFAM" id="SSF48403">
    <property type="entry name" value="Ankyrin repeat"/>
    <property type="match status" value="2"/>
</dbReference>
<accession>A0A1Y1VRS2</accession>
<dbReference type="EMBL" id="MCFG01000590">
    <property type="protein sequence ID" value="ORX63745.1"/>
    <property type="molecule type" value="Genomic_DNA"/>
</dbReference>
<reference evidence="4 5" key="2">
    <citation type="submission" date="2016-08" db="EMBL/GenBank/DDBJ databases">
        <title>Pervasive Adenine N6-methylation of Active Genes in Fungi.</title>
        <authorList>
            <consortium name="DOE Joint Genome Institute"/>
            <person name="Mondo S.J."/>
            <person name="Dannebaum R.O."/>
            <person name="Kuo R.C."/>
            <person name="Labutti K."/>
            <person name="Haridas S."/>
            <person name="Kuo A."/>
            <person name="Salamov A."/>
            <person name="Ahrendt S.R."/>
            <person name="Lipzen A."/>
            <person name="Sullivan W."/>
            <person name="Andreopoulos W.B."/>
            <person name="Clum A."/>
            <person name="Lindquist E."/>
            <person name="Daum C."/>
            <person name="Ramamoorthy G.K."/>
            <person name="Gryganskyi A."/>
            <person name="Culley D."/>
            <person name="Magnuson J.K."/>
            <person name="James T.Y."/>
            <person name="O'Malley M.A."/>
            <person name="Stajich J.E."/>
            <person name="Spatafora J.W."/>
            <person name="Visel A."/>
            <person name="Grigoriev I.V."/>
        </authorList>
    </citation>
    <scope>NUCLEOTIDE SEQUENCE [LARGE SCALE GENOMIC DNA]</scope>
    <source>
        <strain evidence="4 5">S4</strain>
    </source>
</reference>
<comment type="caution">
    <text evidence="4">The sequence shown here is derived from an EMBL/GenBank/DDBJ whole genome shotgun (WGS) entry which is preliminary data.</text>
</comment>
<evidence type="ECO:0000256" key="1">
    <source>
        <dbReference type="ARBA" id="ARBA00022737"/>
    </source>
</evidence>
<evidence type="ECO:0000313" key="4">
    <source>
        <dbReference type="EMBL" id="ORX63745.1"/>
    </source>
</evidence>
<evidence type="ECO:0000256" key="3">
    <source>
        <dbReference type="PROSITE-ProRule" id="PRU00023"/>
    </source>
</evidence>
<organism evidence="4 5">
    <name type="scientific">Anaeromyces robustus</name>
    <dbReference type="NCBI Taxonomy" id="1754192"/>
    <lineage>
        <taxon>Eukaryota</taxon>
        <taxon>Fungi</taxon>
        <taxon>Fungi incertae sedis</taxon>
        <taxon>Chytridiomycota</taxon>
        <taxon>Chytridiomycota incertae sedis</taxon>
        <taxon>Neocallimastigomycetes</taxon>
        <taxon>Neocallimastigales</taxon>
        <taxon>Neocallimastigaceae</taxon>
        <taxon>Anaeromyces</taxon>
    </lineage>
</organism>
<dbReference type="OrthoDB" id="2154658at2759"/>
<dbReference type="SMART" id="SM00248">
    <property type="entry name" value="ANK"/>
    <property type="match status" value="10"/>
</dbReference>
<dbReference type="InterPro" id="IPR002110">
    <property type="entry name" value="Ankyrin_rpt"/>
</dbReference>
<keyword evidence="2 3" id="KW-0040">ANK repeat</keyword>
<dbReference type="Gene3D" id="1.25.40.20">
    <property type="entry name" value="Ankyrin repeat-containing domain"/>
    <property type="match status" value="2"/>
</dbReference>
<protein>
    <submittedName>
        <fullName evidence="4">Ankyrin</fullName>
    </submittedName>
</protein>
<evidence type="ECO:0000313" key="5">
    <source>
        <dbReference type="Proteomes" id="UP000193944"/>
    </source>
</evidence>
<keyword evidence="1" id="KW-0677">Repeat</keyword>